<dbReference type="OrthoDB" id="9791898at2"/>
<dbReference type="Pfam" id="PF18475">
    <property type="entry name" value="PIN7"/>
    <property type="match status" value="1"/>
</dbReference>
<sequence length="209" mass="23590">MKTNYVFVDYENVPLKSLERLESEQFNVRIFLGPNNTKLPIEIVLAVQKMKERAEYIVLETPGANALDFHIAYYLGIAITTDPSAFFHIISKDTGFDPLIKHLRAKKINVFRAASVEEMSCFKQAEKPVVAVVPVTPSLTDMIKIAVNWLVKQKLAKPSTKKTLLNTLESITKSYPLIRPEQVFEGLLKAGYISISSDEKITYKLPNLS</sequence>
<dbReference type="InterPro" id="IPR041494">
    <property type="entry name" value="PIN7"/>
</dbReference>
<feature type="domain" description="PIN-like" evidence="1">
    <location>
        <begin position="7"/>
        <end position="105"/>
    </location>
</feature>
<reference evidence="2 3" key="1">
    <citation type="submission" date="2018-01" db="EMBL/GenBank/DDBJ databases">
        <title>The complete genome sequence of Chromatium okenii LaCa, a purple sulfur bacterium with a turbulent life.</title>
        <authorList>
            <person name="Luedin S.M."/>
            <person name="Liechti N."/>
            <person name="Storelli N."/>
            <person name="Danza F."/>
            <person name="Wittwer M."/>
            <person name="Pothier J.F."/>
            <person name="Tonolla M.A."/>
        </authorList>
    </citation>
    <scope>NUCLEOTIDE SEQUENCE [LARGE SCALE GENOMIC DNA]</scope>
    <source>
        <strain evidence="2 3">LaCa</strain>
    </source>
</reference>
<dbReference type="EMBL" id="PPGH01000018">
    <property type="protein sequence ID" value="PQJ97121.1"/>
    <property type="molecule type" value="Genomic_DNA"/>
</dbReference>
<dbReference type="AlphaFoldDB" id="A0A2S7XUK9"/>
<protein>
    <recommendedName>
        <fullName evidence="1">PIN-like domain-containing protein</fullName>
    </recommendedName>
</protein>
<proteinExistence type="predicted"/>
<evidence type="ECO:0000313" key="3">
    <source>
        <dbReference type="Proteomes" id="UP000239936"/>
    </source>
</evidence>
<comment type="caution">
    <text evidence="2">The sequence shown here is derived from an EMBL/GenBank/DDBJ whole genome shotgun (WGS) entry which is preliminary data.</text>
</comment>
<evidence type="ECO:0000313" key="2">
    <source>
        <dbReference type="EMBL" id="PQJ97121.1"/>
    </source>
</evidence>
<dbReference type="RefSeq" id="WP_105072862.1">
    <property type="nucleotide sequence ID" value="NZ_PPGH01000018.1"/>
</dbReference>
<name>A0A2S7XUK9_9GAMM</name>
<evidence type="ECO:0000259" key="1">
    <source>
        <dbReference type="Pfam" id="PF18475"/>
    </source>
</evidence>
<keyword evidence="3" id="KW-1185">Reference proteome</keyword>
<accession>A0A2S7XUK9</accession>
<gene>
    <name evidence="2" type="ORF">CXB77_03915</name>
</gene>
<dbReference type="Proteomes" id="UP000239936">
    <property type="component" value="Unassembled WGS sequence"/>
</dbReference>
<organism evidence="2 3">
    <name type="scientific">Chromatium okenii</name>
    <dbReference type="NCBI Taxonomy" id="61644"/>
    <lineage>
        <taxon>Bacteria</taxon>
        <taxon>Pseudomonadati</taxon>
        <taxon>Pseudomonadota</taxon>
        <taxon>Gammaproteobacteria</taxon>
        <taxon>Chromatiales</taxon>
        <taxon>Chromatiaceae</taxon>
        <taxon>Chromatium</taxon>
    </lineage>
</organism>